<protein>
    <recommendedName>
        <fullName evidence="1">CHK kinase-like domain-containing protein</fullName>
    </recommendedName>
</protein>
<reference evidence="2" key="1">
    <citation type="submission" date="2015-11" db="EMBL/GenBank/DDBJ databases">
        <title>De novo transcriptome assembly of four potential Pierce s Disease insect vectors from Arizona vineyards.</title>
        <authorList>
            <person name="Tassone E.E."/>
        </authorList>
    </citation>
    <scope>NUCLEOTIDE SEQUENCE</scope>
</reference>
<dbReference type="InterPro" id="IPR015897">
    <property type="entry name" value="CHK_kinase-like"/>
</dbReference>
<proteinExistence type="predicted"/>
<dbReference type="SMART" id="SM00587">
    <property type="entry name" value="CHK"/>
    <property type="match status" value="1"/>
</dbReference>
<dbReference type="PANTHER" id="PTHR11012">
    <property type="entry name" value="PROTEIN KINASE-LIKE DOMAIN-CONTAINING"/>
    <property type="match status" value="1"/>
</dbReference>
<dbReference type="PANTHER" id="PTHR11012:SF56">
    <property type="entry name" value="CHK KINASE-LIKE DOMAIN-CONTAINING PROTEIN-RELATED"/>
    <property type="match status" value="1"/>
</dbReference>
<evidence type="ECO:0000313" key="2">
    <source>
        <dbReference type="EMBL" id="JAT27545.1"/>
    </source>
</evidence>
<dbReference type="InterPro" id="IPR004119">
    <property type="entry name" value="EcKL"/>
</dbReference>
<feature type="domain" description="CHK kinase-like" evidence="1">
    <location>
        <begin position="127"/>
        <end position="268"/>
    </location>
</feature>
<gene>
    <name evidence="2" type="ORF">g.10490</name>
</gene>
<dbReference type="EMBL" id="GEBQ01012432">
    <property type="protein sequence ID" value="JAT27545.1"/>
    <property type="molecule type" value="Transcribed_RNA"/>
</dbReference>
<dbReference type="AlphaFoldDB" id="A0A1B6LV61"/>
<dbReference type="Pfam" id="PF02958">
    <property type="entry name" value="EcKL"/>
    <property type="match status" value="1"/>
</dbReference>
<sequence>MGPETPPWLNEVYLAVILQGGEDKDPKVTINNFSVKPALSEDENYGSASNVSRVTVEYTFSESTEKHTTSLFIKSPLTKGFLKEYAEKIDLFNREQQFYDVILSQLTDKAQFEFGSRAFYCPDRDRLILQDLKAEGYVMASRAKQLDFSHYELVMASIGKYHASSISLHHENSNLVEKTGAEGLYNDGPFKKEVKGWVETSLKLVSDVLKEIEGYEHYEDLMLSKIDGIWEYLLKEFKPRKNALNVLNHGDLWVNNMMFKYGIQELPMP</sequence>
<dbReference type="InterPro" id="IPR011009">
    <property type="entry name" value="Kinase-like_dom_sf"/>
</dbReference>
<evidence type="ECO:0000259" key="1">
    <source>
        <dbReference type="SMART" id="SM00587"/>
    </source>
</evidence>
<organism evidence="2">
    <name type="scientific">Graphocephala atropunctata</name>
    <dbReference type="NCBI Taxonomy" id="36148"/>
    <lineage>
        <taxon>Eukaryota</taxon>
        <taxon>Metazoa</taxon>
        <taxon>Ecdysozoa</taxon>
        <taxon>Arthropoda</taxon>
        <taxon>Hexapoda</taxon>
        <taxon>Insecta</taxon>
        <taxon>Pterygota</taxon>
        <taxon>Neoptera</taxon>
        <taxon>Paraneoptera</taxon>
        <taxon>Hemiptera</taxon>
        <taxon>Auchenorrhyncha</taxon>
        <taxon>Membracoidea</taxon>
        <taxon>Cicadellidae</taxon>
        <taxon>Cicadellinae</taxon>
        <taxon>Cicadellini</taxon>
        <taxon>Graphocephala</taxon>
    </lineage>
</organism>
<name>A0A1B6LV61_9HEMI</name>
<dbReference type="SUPFAM" id="SSF56112">
    <property type="entry name" value="Protein kinase-like (PK-like)"/>
    <property type="match status" value="1"/>
</dbReference>
<accession>A0A1B6LV61</accession>